<comment type="catalytic activity">
    <reaction evidence="2">
        <text>oxidized coenzyme F420-(gamma-L-Glu)(n) + a quinol + H(+) = reduced coenzyme F420-(gamma-L-Glu)(n) + a quinone</text>
        <dbReference type="Rhea" id="RHEA:39663"/>
        <dbReference type="Rhea" id="RHEA-COMP:12939"/>
        <dbReference type="Rhea" id="RHEA-COMP:14378"/>
        <dbReference type="ChEBI" id="CHEBI:15378"/>
        <dbReference type="ChEBI" id="CHEBI:24646"/>
        <dbReference type="ChEBI" id="CHEBI:132124"/>
        <dbReference type="ChEBI" id="CHEBI:133980"/>
        <dbReference type="ChEBI" id="CHEBI:139511"/>
    </reaction>
</comment>
<keyword evidence="4" id="KW-1185">Reference proteome</keyword>
<dbReference type="Pfam" id="PF04075">
    <property type="entry name" value="F420H2_quin_red"/>
    <property type="match status" value="1"/>
</dbReference>
<dbReference type="PANTHER" id="PTHR39428">
    <property type="entry name" value="F420H(2)-DEPENDENT QUINONE REDUCTASE RV1261C"/>
    <property type="match status" value="1"/>
</dbReference>
<name>A0ABN3AYX8_9MICO</name>
<accession>A0ABN3AYX8</accession>
<evidence type="ECO:0000256" key="2">
    <source>
        <dbReference type="ARBA" id="ARBA00049106"/>
    </source>
</evidence>
<comment type="caution">
    <text evidence="3">The sequence shown here is derived from an EMBL/GenBank/DDBJ whole genome shotgun (WGS) entry which is preliminary data.</text>
</comment>
<proteinExistence type="inferred from homology"/>
<evidence type="ECO:0000313" key="4">
    <source>
        <dbReference type="Proteomes" id="UP001501599"/>
    </source>
</evidence>
<organism evidence="3 4">
    <name type="scientific">Agrococcus versicolor</name>
    <dbReference type="NCBI Taxonomy" id="501482"/>
    <lineage>
        <taxon>Bacteria</taxon>
        <taxon>Bacillati</taxon>
        <taxon>Actinomycetota</taxon>
        <taxon>Actinomycetes</taxon>
        <taxon>Micrococcales</taxon>
        <taxon>Microbacteriaceae</taxon>
        <taxon>Agrococcus</taxon>
    </lineage>
</organism>
<dbReference type="Gene3D" id="2.30.110.10">
    <property type="entry name" value="Electron Transport, Fmn-binding Protein, Chain A"/>
    <property type="match status" value="1"/>
</dbReference>
<dbReference type="InterPro" id="IPR012349">
    <property type="entry name" value="Split_barrel_FMN-bd"/>
</dbReference>
<comment type="similarity">
    <text evidence="1">Belongs to the F420H(2)-dependent quinone reductase family.</text>
</comment>
<dbReference type="Proteomes" id="UP001501599">
    <property type="component" value="Unassembled WGS sequence"/>
</dbReference>
<dbReference type="EMBL" id="BAAAQT010000008">
    <property type="protein sequence ID" value="GAA2176368.1"/>
    <property type="molecule type" value="Genomic_DNA"/>
</dbReference>
<dbReference type="InterPro" id="IPR004378">
    <property type="entry name" value="F420H2_quin_Rdtase"/>
</dbReference>
<reference evidence="3 4" key="1">
    <citation type="journal article" date="2019" name="Int. J. Syst. Evol. Microbiol.">
        <title>The Global Catalogue of Microorganisms (GCM) 10K type strain sequencing project: providing services to taxonomists for standard genome sequencing and annotation.</title>
        <authorList>
            <consortium name="The Broad Institute Genomics Platform"/>
            <consortium name="The Broad Institute Genome Sequencing Center for Infectious Disease"/>
            <person name="Wu L."/>
            <person name="Ma J."/>
        </authorList>
    </citation>
    <scope>NUCLEOTIDE SEQUENCE [LARGE SCALE GENOMIC DNA]</scope>
    <source>
        <strain evidence="3 4">JCM 16026</strain>
    </source>
</reference>
<dbReference type="PANTHER" id="PTHR39428:SF3">
    <property type="entry name" value="DEAZAFLAVIN-DEPENDENT NITROREDUCTASE"/>
    <property type="match status" value="1"/>
</dbReference>
<evidence type="ECO:0000313" key="3">
    <source>
        <dbReference type="EMBL" id="GAA2176368.1"/>
    </source>
</evidence>
<evidence type="ECO:0000256" key="1">
    <source>
        <dbReference type="ARBA" id="ARBA00008710"/>
    </source>
</evidence>
<sequence length="161" mass="17350">MASPGAARNTGGAAGVDGDMAFNDMIIDAFRAGDGTVREPVDFGRNLGLLHIPRKDGTVALTPLFALQQDGAWFVVASAAGSPRHPAWTFGLRRTDEIDLEVAGDLGEPIRMVRVAVAEIEGDERDRMWAEFKRQGSSFAGYEATAEGREFPIFRLTPVEG</sequence>
<protein>
    <submittedName>
        <fullName evidence="3">Nitroreductase family deazaflavin-dependent oxidoreductase</fullName>
    </submittedName>
</protein>
<gene>
    <name evidence="3" type="ORF">GCM10009846_29910</name>
</gene>